<evidence type="ECO:0000313" key="3">
    <source>
        <dbReference type="EMBL" id="SDH82952.1"/>
    </source>
</evidence>
<dbReference type="RefSeq" id="WP_169847114.1">
    <property type="nucleotide sequence ID" value="NZ_CP048813.1"/>
</dbReference>
<dbReference type="Proteomes" id="UP000183263">
    <property type="component" value="Unassembled WGS sequence"/>
</dbReference>
<keyword evidence="4" id="KW-1185">Reference proteome</keyword>
<evidence type="ECO:0000313" key="4">
    <source>
        <dbReference type="Proteomes" id="UP000183263"/>
    </source>
</evidence>
<proteinExistence type="predicted"/>
<dbReference type="PANTHER" id="PTHR43794:SF11">
    <property type="entry name" value="AMIDOHYDROLASE-RELATED DOMAIN-CONTAINING PROTEIN"/>
    <property type="match status" value="1"/>
</dbReference>
<dbReference type="InterPro" id="IPR011059">
    <property type="entry name" value="Metal-dep_hydrolase_composite"/>
</dbReference>
<dbReference type="GO" id="GO:0016810">
    <property type="term" value="F:hydrolase activity, acting on carbon-nitrogen (but not peptide) bonds"/>
    <property type="evidence" value="ECO:0007669"/>
    <property type="project" value="InterPro"/>
</dbReference>
<protein>
    <submittedName>
        <fullName evidence="3">Cytosine/adenosine deaminase</fullName>
    </submittedName>
</protein>
<dbReference type="SUPFAM" id="SSF51338">
    <property type="entry name" value="Composite domain of metallo-dependent hydrolases"/>
    <property type="match status" value="1"/>
</dbReference>
<dbReference type="InterPro" id="IPR050287">
    <property type="entry name" value="MTA/SAH_deaminase"/>
</dbReference>
<dbReference type="Gene3D" id="3.20.20.140">
    <property type="entry name" value="Metal-dependent hydrolases"/>
    <property type="match status" value="1"/>
</dbReference>
<gene>
    <name evidence="3" type="ORF">SAMN05444695_103321</name>
</gene>
<dbReference type="EMBL" id="FNDN01000003">
    <property type="protein sequence ID" value="SDH82952.1"/>
    <property type="molecule type" value="Genomic_DNA"/>
</dbReference>
<dbReference type="Pfam" id="PF01979">
    <property type="entry name" value="Amidohydro_1"/>
    <property type="match status" value="1"/>
</dbReference>
<name>A0A1G8FLE4_9NOCA</name>
<organism evidence="3 4">
    <name type="scientific">Rhodococcus triatomae</name>
    <dbReference type="NCBI Taxonomy" id="300028"/>
    <lineage>
        <taxon>Bacteria</taxon>
        <taxon>Bacillati</taxon>
        <taxon>Actinomycetota</taxon>
        <taxon>Actinomycetes</taxon>
        <taxon>Mycobacteriales</taxon>
        <taxon>Nocardiaceae</taxon>
        <taxon>Rhodococcus</taxon>
    </lineage>
</organism>
<evidence type="ECO:0000256" key="1">
    <source>
        <dbReference type="ARBA" id="ARBA00022801"/>
    </source>
</evidence>
<dbReference type="InterPro" id="IPR032466">
    <property type="entry name" value="Metal_Hydrolase"/>
</dbReference>
<dbReference type="PANTHER" id="PTHR43794">
    <property type="entry name" value="AMINOHYDROLASE SSNA-RELATED"/>
    <property type="match status" value="1"/>
</dbReference>
<dbReference type="SUPFAM" id="SSF51556">
    <property type="entry name" value="Metallo-dependent hydrolases"/>
    <property type="match status" value="1"/>
</dbReference>
<accession>A0A1G8FLE4</accession>
<dbReference type="AlphaFoldDB" id="A0A1G8FLE4"/>
<dbReference type="InterPro" id="IPR006680">
    <property type="entry name" value="Amidohydro-rel"/>
</dbReference>
<dbReference type="Gene3D" id="2.30.40.10">
    <property type="entry name" value="Urease, subunit C, domain 1"/>
    <property type="match status" value="1"/>
</dbReference>
<keyword evidence="1" id="KW-0378">Hydrolase</keyword>
<feature type="domain" description="Amidohydrolase-related" evidence="2">
    <location>
        <begin position="66"/>
        <end position="386"/>
    </location>
</feature>
<reference evidence="3 4" key="1">
    <citation type="submission" date="2016-10" db="EMBL/GenBank/DDBJ databases">
        <authorList>
            <person name="de Groot N.N."/>
        </authorList>
    </citation>
    <scope>NUCLEOTIDE SEQUENCE [LARGE SCALE GENOMIC DNA]</scope>
    <source>
        <strain evidence="3 4">DSM 44892</strain>
    </source>
</reference>
<evidence type="ECO:0000259" key="2">
    <source>
        <dbReference type="Pfam" id="PF01979"/>
    </source>
</evidence>
<sequence>MRVTSTRARTVFDNGMIYPVHDPGAAPRLGHLVVEADGTISRTAPGTFPEDEAAPADTRVDLDGALVLPGFVSAHSHLWQSVFRGIADGCSTMGWIDRLHKRFGPHLADEDMYAFTRHGYDDLLRHGITTVCNHTHDFGHGPVEQWQAALDVPARTVYSFSSTREASADERLGDIDKFAHLTRDDRHRVLGISVNTTGLLPVAAMREEATLLRELGFGLHAHYLEDPTVAAEQQASFDDLLAAGRIGPDTLFAHFIHTTPRIRDTCAEAGAAMVWNPLSNGRLGSGIPDIPGYRDAGLRIGMGVDGQASADVADPFQNMRTGLYLLRALARDATVLDAHGVLRMHTLGSAEILGIADRVGSLEVGKFADFLVIRPPAPLPPDRLDLWAFAVLAVSAADITDVYLGGTRVGGGPTDRDPDAEHDCRDRARRLYRTA</sequence>